<comment type="caution">
    <text evidence="1">The sequence shown here is derived from an EMBL/GenBank/DDBJ whole genome shotgun (WGS) entry which is preliminary data.</text>
</comment>
<gene>
    <name evidence="1" type="ORF">ENS59_07415</name>
</gene>
<dbReference type="EMBL" id="DSVL01000229">
    <property type="protein sequence ID" value="HFH29326.1"/>
    <property type="molecule type" value="Genomic_DNA"/>
</dbReference>
<reference evidence="1" key="1">
    <citation type="journal article" date="2020" name="mSystems">
        <title>Genome- and Community-Level Interaction Insights into Carbon Utilization and Element Cycling Functions of Hydrothermarchaeota in Hydrothermal Sediment.</title>
        <authorList>
            <person name="Zhou Z."/>
            <person name="Liu Y."/>
            <person name="Xu W."/>
            <person name="Pan J."/>
            <person name="Luo Z.H."/>
            <person name="Li M."/>
        </authorList>
    </citation>
    <scope>NUCLEOTIDE SEQUENCE [LARGE SCALE GENOMIC DNA]</scope>
    <source>
        <strain evidence="1">SpSt-503</strain>
    </source>
</reference>
<dbReference type="InterPro" id="IPR036291">
    <property type="entry name" value="NAD(P)-bd_dom_sf"/>
</dbReference>
<sequence>MGARLVLAENLYGYGDRNGAPIRDDSPLAATDGKGRTQADMSEEAFEAHKAGRLSVVSARASDFFGPWAWEQSHLGSRSLGPLAKGKTASILGSPDVPHTFTYIKDFRKALTILGTTGKGDGKAWLVPNDRPQLTQREALNIASDLLGTSLKVKALTRLLLSIASIFIPVVRELLPLLYQFEKPYIVESNTFQGIFGLEPTPFDRALSETVHWIRK</sequence>
<protein>
    <recommendedName>
        <fullName evidence="2">NAD-dependent epimerase/dehydratase domain-containing protein</fullName>
    </recommendedName>
</protein>
<accession>A0A7C3IQA5</accession>
<name>A0A7C3IQA5_9SPIR</name>
<proteinExistence type="predicted"/>
<evidence type="ECO:0000313" key="1">
    <source>
        <dbReference type="EMBL" id="HFH29326.1"/>
    </source>
</evidence>
<dbReference type="SUPFAM" id="SSF51735">
    <property type="entry name" value="NAD(P)-binding Rossmann-fold domains"/>
    <property type="match status" value="1"/>
</dbReference>
<dbReference type="Gene3D" id="3.40.50.720">
    <property type="entry name" value="NAD(P)-binding Rossmann-like Domain"/>
    <property type="match status" value="1"/>
</dbReference>
<organism evidence="1">
    <name type="scientific">Gracilinema caldarium</name>
    <dbReference type="NCBI Taxonomy" id="215591"/>
    <lineage>
        <taxon>Bacteria</taxon>
        <taxon>Pseudomonadati</taxon>
        <taxon>Spirochaetota</taxon>
        <taxon>Spirochaetia</taxon>
        <taxon>Spirochaetales</taxon>
        <taxon>Breznakiellaceae</taxon>
        <taxon>Gracilinema</taxon>
    </lineage>
</organism>
<evidence type="ECO:0008006" key="2">
    <source>
        <dbReference type="Google" id="ProtNLM"/>
    </source>
</evidence>
<dbReference type="AlphaFoldDB" id="A0A7C3IQA5"/>